<dbReference type="SUPFAM" id="SSF51269">
    <property type="entry name" value="AFP III-like domain"/>
    <property type="match status" value="1"/>
</dbReference>
<dbReference type="InterPro" id="IPR036732">
    <property type="entry name" value="AFP_Neu5c_C_sf"/>
</dbReference>
<dbReference type="InterPro" id="IPR013974">
    <property type="entry name" value="SAF"/>
</dbReference>
<dbReference type="OrthoDB" id="9781701at2"/>
<dbReference type="PANTHER" id="PTHR42966">
    <property type="entry name" value="N-ACETYLNEURAMINATE SYNTHASE"/>
    <property type="match status" value="1"/>
</dbReference>
<protein>
    <submittedName>
        <fullName evidence="2">N-acetylneuraminate synthase</fullName>
    </submittedName>
</protein>
<dbReference type="RefSeq" id="WP_131178985.1">
    <property type="nucleotide sequence ID" value="NZ_QJUI01000004.1"/>
</dbReference>
<dbReference type="PANTHER" id="PTHR42966:SF1">
    <property type="entry name" value="SIALIC ACID SYNTHASE"/>
    <property type="match status" value="1"/>
</dbReference>
<dbReference type="GO" id="GO:0016051">
    <property type="term" value="P:carbohydrate biosynthetic process"/>
    <property type="evidence" value="ECO:0007669"/>
    <property type="project" value="InterPro"/>
</dbReference>
<dbReference type="InterPro" id="IPR020007">
    <property type="entry name" value="NeuB/NeuA"/>
</dbReference>
<gene>
    <name evidence="2" type="primary">neuB</name>
    <name evidence="2" type="ORF">DNK06_05225</name>
</gene>
<name>A0A4Q9QNZ8_9GAMM</name>
<organism evidence="2 3">
    <name type="scientific">Phytopseudomonas daroniae</name>
    <dbReference type="NCBI Taxonomy" id="2487519"/>
    <lineage>
        <taxon>Bacteria</taxon>
        <taxon>Pseudomonadati</taxon>
        <taxon>Pseudomonadota</taxon>
        <taxon>Gammaproteobacteria</taxon>
        <taxon>Pseudomonadales</taxon>
        <taxon>Pseudomonadaceae</taxon>
        <taxon>Phytopseudomonas</taxon>
    </lineage>
</organism>
<proteinExistence type="predicted"/>
<keyword evidence="3" id="KW-1185">Reference proteome</keyword>
<evidence type="ECO:0000313" key="3">
    <source>
        <dbReference type="Proteomes" id="UP000292302"/>
    </source>
</evidence>
<dbReference type="GO" id="GO:0047444">
    <property type="term" value="F:N-acylneuraminate-9-phosphate synthase activity"/>
    <property type="evidence" value="ECO:0007669"/>
    <property type="project" value="TreeGrafter"/>
</dbReference>
<dbReference type="InterPro" id="IPR013785">
    <property type="entry name" value="Aldolase_TIM"/>
</dbReference>
<dbReference type="NCBIfam" id="TIGR03569">
    <property type="entry name" value="NeuB_NnaB"/>
    <property type="match status" value="1"/>
</dbReference>
<evidence type="ECO:0000259" key="1">
    <source>
        <dbReference type="PROSITE" id="PS50844"/>
    </source>
</evidence>
<dbReference type="InterPro" id="IPR057736">
    <property type="entry name" value="SAF_PseI/NeuA/NeuB"/>
</dbReference>
<dbReference type="PROSITE" id="PS50844">
    <property type="entry name" value="AFP_LIKE"/>
    <property type="match status" value="1"/>
</dbReference>
<dbReference type="Gene3D" id="3.90.1210.10">
    <property type="entry name" value="Antifreeze-like/N-acetylneuraminic acid synthase C-terminal domain"/>
    <property type="match status" value="1"/>
</dbReference>
<sequence>MSVYIIAEAGVNHNGSLALAKELVRAASECGADAVKFQTFVTEKLVTGTARKAEYQNENDASSGTQAEMLKRLELSYADFLELSEECKKCEIDFMTTCFDSESLEVIVRDTAPKSLKIGSGDLTNLPLLIEHARTGIDVIISTGMATLSEVEDALAALAYGYLEATDAEPSSYRWLKHHYFTAEAMEQIKSKVTILHCVTDYPARPGDLNLDAIRQLRDAYKFSVGYSDHSLGIEACCAAVALGARCLEKHITLDKGMAGPDHAASASPEEFKAFVQAIRNLEQALKPKVKAPTQRELANLEVARKYIVAAQDIAAGEPLTRNNIEIKRSATGLLPNQYWDLLGKPASKAYSSGESI</sequence>
<dbReference type="Pfam" id="PF03102">
    <property type="entry name" value="NeuB"/>
    <property type="match status" value="1"/>
</dbReference>
<dbReference type="AlphaFoldDB" id="A0A4Q9QNZ8"/>
<dbReference type="Proteomes" id="UP000292302">
    <property type="component" value="Unassembled WGS sequence"/>
</dbReference>
<dbReference type="Gene3D" id="3.20.20.70">
    <property type="entry name" value="Aldolase class I"/>
    <property type="match status" value="1"/>
</dbReference>
<dbReference type="EMBL" id="QJUI01000004">
    <property type="protein sequence ID" value="TBU81923.1"/>
    <property type="molecule type" value="Genomic_DNA"/>
</dbReference>
<evidence type="ECO:0000313" key="2">
    <source>
        <dbReference type="EMBL" id="TBU81923.1"/>
    </source>
</evidence>
<dbReference type="InterPro" id="IPR013132">
    <property type="entry name" value="PseI/NeuA/B-like_N"/>
</dbReference>
<dbReference type="SUPFAM" id="SSF51569">
    <property type="entry name" value="Aldolase"/>
    <property type="match status" value="1"/>
</dbReference>
<reference evidence="2 3" key="1">
    <citation type="submission" date="2018-06" db="EMBL/GenBank/DDBJ databases">
        <title>Three novel Pseudomonas species isolated from symptomatic oak.</title>
        <authorList>
            <person name="Bueno-Gonzalez V."/>
            <person name="Brady C."/>
        </authorList>
    </citation>
    <scope>NUCLEOTIDE SEQUENCE [LARGE SCALE GENOMIC DNA]</scope>
    <source>
        <strain evidence="2 3">P9A</strain>
    </source>
</reference>
<dbReference type="CDD" id="cd11615">
    <property type="entry name" value="SAF_NeuB_like"/>
    <property type="match status" value="1"/>
</dbReference>
<dbReference type="InterPro" id="IPR006190">
    <property type="entry name" value="SAF_AFP_Neu5Ac"/>
</dbReference>
<feature type="domain" description="AFP-like" evidence="1">
    <location>
        <begin position="307"/>
        <end position="357"/>
    </location>
</feature>
<dbReference type="Pfam" id="PF08666">
    <property type="entry name" value="SAF"/>
    <property type="match status" value="1"/>
</dbReference>
<dbReference type="InterPro" id="IPR051690">
    <property type="entry name" value="PseI-like"/>
</dbReference>
<accession>A0A4Q9QNZ8</accession>
<comment type="caution">
    <text evidence="2">The sequence shown here is derived from an EMBL/GenBank/DDBJ whole genome shotgun (WGS) entry which is preliminary data.</text>
</comment>